<dbReference type="AlphaFoldDB" id="E4UZ26"/>
<dbReference type="eggNOG" id="ENOG502S0D9">
    <property type="taxonomic scope" value="Eukaryota"/>
</dbReference>
<accession>E4UZ26</accession>
<dbReference type="PROSITE" id="PS51294">
    <property type="entry name" value="HTH_MYB"/>
    <property type="match status" value="1"/>
</dbReference>
<evidence type="ECO:0000259" key="2">
    <source>
        <dbReference type="PROSITE" id="PS50090"/>
    </source>
</evidence>
<dbReference type="STRING" id="535722.E4UZ26"/>
<proteinExistence type="predicted"/>
<gene>
    <name evidence="4" type="ORF">MGYG_06353</name>
</gene>
<dbReference type="HOGENOM" id="CLU_033832_2_0_1"/>
<dbReference type="RefSeq" id="XP_003171810.1">
    <property type="nucleotide sequence ID" value="XM_003171762.1"/>
</dbReference>
<dbReference type="OMA" id="LRIVPYI"/>
<dbReference type="EMBL" id="DS989826">
    <property type="protein sequence ID" value="EFR03356.1"/>
    <property type="molecule type" value="Genomic_DNA"/>
</dbReference>
<dbReference type="Pfam" id="PF00249">
    <property type="entry name" value="Myb_DNA-binding"/>
    <property type="match status" value="1"/>
</dbReference>
<protein>
    <submittedName>
        <fullName evidence="4">MYB DNA-binding domain-containing protein</fullName>
    </submittedName>
</protein>
<dbReference type="GO" id="GO:0000981">
    <property type="term" value="F:DNA-binding transcription factor activity, RNA polymerase II-specific"/>
    <property type="evidence" value="ECO:0007669"/>
    <property type="project" value="TreeGrafter"/>
</dbReference>
<feature type="region of interest" description="Disordered" evidence="1">
    <location>
        <begin position="220"/>
        <end position="247"/>
    </location>
</feature>
<dbReference type="InterPro" id="IPR017930">
    <property type="entry name" value="Myb_dom"/>
</dbReference>
<keyword evidence="4" id="KW-0238">DNA-binding</keyword>
<keyword evidence="5" id="KW-1185">Reference proteome</keyword>
<dbReference type="GeneID" id="10027065"/>
<dbReference type="SUPFAM" id="SSF46689">
    <property type="entry name" value="Homeodomain-like"/>
    <property type="match status" value="1"/>
</dbReference>
<organism evidence="5">
    <name type="scientific">Arthroderma gypseum (strain ATCC MYA-4604 / CBS 118893)</name>
    <name type="common">Microsporum gypseum</name>
    <dbReference type="NCBI Taxonomy" id="535722"/>
    <lineage>
        <taxon>Eukaryota</taxon>
        <taxon>Fungi</taxon>
        <taxon>Dikarya</taxon>
        <taxon>Ascomycota</taxon>
        <taxon>Pezizomycotina</taxon>
        <taxon>Eurotiomycetes</taxon>
        <taxon>Eurotiomycetidae</taxon>
        <taxon>Onygenales</taxon>
        <taxon>Arthrodermataceae</taxon>
        <taxon>Nannizzia</taxon>
    </lineage>
</organism>
<dbReference type="CDD" id="cd00167">
    <property type="entry name" value="SANT"/>
    <property type="match status" value="1"/>
</dbReference>
<feature type="domain" description="Myb-like" evidence="2">
    <location>
        <begin position="108"/>
        <end position="157"/>
    </location>
</feature>
<evidence type="ECO:0000256" key="1">
    <source>
        <dbReference type="SAM" id="MobiDB-lite"/>
    </source>
</evidence>
<evidence type="ECO:0000313" key="5">
    <source>
        <dbReference type="Proteomes" id="UP000002669"/>
    </source>
</evidence>
<dbReference type="InterPro" id="IPR001005">
    <property type="entry name" value="SANT/Myb"/>
</dbReference>
<name>E4UZ26_ARTGP</name>
<dbReference type="OrthoDB" id="2350934at2759"/>
<dbReference type="GO" id="GO:0005634">
    <property type="term" value="C:nucleus"/>
    <property type="evidence" value="ECO:0007669"/>
    <property type="project" value="TreeGrafter"/>
</dbReference>
<evidence type="ECO:0000259" key="3">
    <source>
        <dbReference type="PROSITE" id="PS51294"/>
    </source>
</evidence>
<dbReference type="PANTHER" id="PTHR45614:SF51">
    <property type="entry name" value="MYB-LIKE DNA-BINDING PROTEIN BAS1"/>
    <property type="match status" value="1"/>
</dbReference>
<dbReference type="PANTHER" id="PTHR45614">
    <property type="entry name" value="MYB PROTEIN-RELATED"/>
    <property type="match status" value="1"/>
</dbReference>
<dbReference type="VEuPathDB" id="FungiDB:MGYG_06353"/>
<reference evidence="5" key="1">
    <citation type="journal article" date="2012" name="MBio">
        <title>Comparative genome analysis of Trichophyton rubrum and related dermatophytes reveals candidate genes involved in infection.</title>
        <authorList>
            <person name="Martinez D.A."/>
            <person name="Oliver B.G."/>
            <person name="Graeser Y."/>
            <person name="Goldberg J.M."/>
            <person name="Li W."/>
            <person name="Martinez-Rossi N.M."/>
            <person name="Monod M."/>
            <person name="Shelest E."/>
            <person name="Barton R.C."/>
            <person name="Birch E."/>
            <person name="Brakhage A.A."/>
            <person name="Chen Z."/>
            <person name="Gurr S.J."/>
            <person name="Heiman D."/>
            <person name="Heitman J."/>
            <person name="Kosti I."/>
            <person name="Rossi A."/>
            <person name="Saif S."/>
            <person name="Samalova M."/>
            <person name="Saunders C.W."/>
            <person name="Shea T."/>
            <person name="Summerbell R.C."/>
            <person name="Xu J."/>
            <person name="Young S."/>
            <person name="Zeng Q."/>
            <person name="Birren B.W."/>
            <person name="Cuomo C.A."/>
            <person name="White T.C."/>
        </authorList>
    </citation>
    <scope>NUCLEOTIDE SEQUENCE [LARGE SCALE GENOMIC DNA]</scope>
    <source>
        <strain evidence="5">ATCC MYA-4604 / CBS 118893</strain>
    </source>
</reference>
<evidence type="ECO:0000313" key="4">
    <source>
        <dbReference type="EMBL" id="EFR03356.1"/>
    </source>
</evidence>
<dbReference type="SMART" id="SM00717">
    <property type="entry name" value="SANT"/>
    <property type="match status" value="1"/>
</dbReference>
<sequence length="305" mass="34381">MVLRIVPYIVTGKVDISKLLGTPDDEEKNTIRLQDSITSATIHTSSTRKVHSEGFPSPVIEMGIPNSSVEEWSYQPAPQDQISIQQQQQQQQSIVPSKRGKNSPTGKDRIKKQSKWSADEDALITILRGKGMKWEDISKRLPNRSPISCRLHYQNYLERRSEWDEDKKNKLARLYERFKADMWAKIAEEMAIPWRAAEAMHWQIGERGMAQRAGVTPFTFSNVASSPPQRGRRASQPTIGTGRPNYPTQVTQLPSVAELTAGIPAYATAHPSAGMHHTTSPPRSPPSPTTLEAYRTNPRPHERRI</sequence>
<dbReference type="Gene3D" id="1.10.10.60">
    <property type="entry name" value="Homeodomain-like"/>
    <property type="match status" value="1"/>
</dbReference>
<feature type="domain" description="HTH myb-type" evidence="3">
    <location>
        <begin position="108"/>
        <end position="161"/>
    </location>
</feature>
<feature type="region of interest" description="Disordered" evidence="1">
    <location>
        <begin position="79"/>
        <end position="114"/>
    </location>
</feature>
<dbReference type="InterPro" id="IPR050560">
    <property type="entry name" value="MYB_TF"/>
</dbReference>
<dbReference type="InterPro" id="IPR009057">
    <property type="entry name" value="Homeodomain-like_sf"/>
</dbReference>
<dbReference type="InParanoid" id="E4UZ26"/>
<dbReference type="GO" id="GO:0000978">
    <property type="term" value="F:RNA polymerase II cis-regulatory region sequence-specific DNA binding"/>
    <property type="evidence" value="ECO:0007669"/>
    <property type="project" value="TreeGrafter"/>
</dbReference>
<feature type="compositionally biased region" description="Low complexity" evidence="1">
    <location>
        <begin position="79"/>
        <end position="97"/>
    </location>
</feature>
<dbReference type="PROSITE" id="PS50090">
    <property type="entry name" value="MYB_LIKE"/>
    <property type="match status" value="1"/>
</dbReference>
<dbReference type="Proteomes" id="UP000002669">
    <property type="component" value="Unassembled WGS sequence"/>
</dbReference>
<feature type="region of interest" description="Disordered" evidence="1">
    <location>
        <begin position="267"/>
        <end position="305"/>
    </location>
</feature>